<dbReference type="PANTHER" id="PTHR45962:SF1">
    <property type="entry name" value="N-FATTY-ACYL-AMINO ACID SYNTHASE_HYDROLASE PM20D1"/>
    <property type="match status" value="1"/>
</dbReference>
<feature type="binding site" evidence="7">
    <location>
        <position position="213"/>
    </location>
    <ligand>
        <name>Zn(2+)</name>
        <dbReference type="ChEBI" id="CHEBI:29105"/>
        <label>2</label>
    </ligand>
</feature>
<proteinExistence type="inferred from homology"/>
<dbReference type="Proteomes" id="UP000095009">
    <property type="component" value="Unassembled WGS sequence"/>
</dbReference>
<dbReference type="FunFam" id="3.40.630.10:FF:000027">
    <property type="entry name" value="N-fatty-acyl-amino acid synthase/hydrolase PM20D1"/>
    <property type="match status" value="1"/>
</dbReference>
<dbReference type="Gene3D" id="3.40.630.10">
    <property type="entry name" value="Zn peptidases"/>
    <property type="match status" value="1"/>
</dbReference>
<name>A0A1E3PRD7_9ASCO</name>
<dbReference type="SUPFAM" id="SSF53187">
    <property type="entry name" value="Zn-dependent exopeptidases"/>
    <property type="match status" value="1"/>
</dbReference>
<keyword evidence="9" id="KW-0812">Transmembrane</keyword>
<evidence type="ECO:0000313" key="11">
    <source>
        <dbReference type="EMBL" id="ODQ67969.1"/>
    </source>
</evidence>
<evidence type="ECO:0000256" key="9">
    <source>
        <dbReference type="SAM" id="Phobius"/>
    </source>
</evidence>
<gene>
    <name evidence="11" type="ORF">NADFUDRAFT_48627</name>
</gene>
<keyword evidence="11" id="KW-0121">Carboxypeptidase</keyword>
<dbReference type="Gene3D" id="1.10.150.900">
    <property type="match status" value="1"/>
</dbReference>
<evidence type="ECO:0000256" key="5">
    <source>
        <dbReference type="ARBA" id="ARBA00022833"/>
    </source>
</evidence>
<feature type="active site" description="Proton acceptor" evidence="6">
    <location>
        <position position="247"/>
    </location>
</feature>
<feature type="active site" evidence="6">
    <location>
        <position position="180"/>
    </location>
</feature>
<feature type="binding site" evidence="7">
    <location>
        <position position="248"/>
    </location>
    <ligand>
        <name>Zn(2+)</name>
        <dbReference type="ChEBI" id="CHEBI:29105"/>
        <label>1</label>
    </ligand>
</feature>
<dbReference type="Pfam" id="PF01546">
    <property type="entry name" value="Peptidase_M20"/>
    <property type="match status" value="1"/>
</dbReference>
<dbReference type="Pfam" id="PF07687">
    <property type="entry name" value="M20_dimer"/>
    <property type="match status" value="1"/>
</dbReference>
<comment type="similarity">
    <text evidence="1">Belongs to the peptidase M20A family.</text>
</comment>
<dbReference type="GO" id="GO:0046872">
    <property type="term" value="F:metal ion binding"/>
    <property type="evidence" value="ECO:0007669"/>
    <property type="project" value="UniProtKB-KW"/>
</dbReference>
<reference evidence="11 12" key="1">
    <citation type="journal article" date="2016" name="Proc. Natl. Acad. Sci. U.S.A.">
        <title>Comparative genomics of biotechnologically important yeasts.</title>
        <authorList>
            <person name="Riley R."/>
            <person name="Haridas S."/>
            <person name="Wolfe K.H."/>
            <person name="Lopes M.R."/>
            <person name="Hittinger C.T."/>
            <person name="Goeker M."/>
            <person name="Salamov A.A."/>
            <person name="Wisecaver J.H."/>
            <person name="Long T.M."/>
            <person name="Calvey C.H."/>
            <person name="Aerts A.L."/>
            <person name="Barry K.W."/>
            <person name="Choi C."/>
            <person name="Clum A."/>
            <person name="Coughlan A.Y."/>
            <person name="Deshpande S."/>
            <person name="Douglass A.P."/>
            <person name="Hanson S.J."/>
            <person name="Klenk H.-P."/>
            <person name="LaButti K.M."/>
            <person name="Lapidus A."/>
            <person name="Lindquist E.A."/>
            <person name="Lipzen A.M."/>
            <person name="Meier-Kolthoff J.P."/>
            <person name="Ohm R.A."/>
            <person name="Otillar R.P."/>
            <person name="Pangilinan J.L."/>
            <person name="Peng Y."/>
            <person name="Rokas A."/>
            <person name="Rosa C.A."/>
            <person name="Scheuner C."/>
            <person name="Sibirny A.A."/>
            <person name="Slot J.C."/>
            <person name="Stielow J.B."/>
            <person name="Sun H."/>
            <person name="Kurtzman C.P."/>
            <person name="Blackwell M."/>
            <person name="Grigoriev I.V."/>
            <person name="Jeffries T.W."/>
        </authorList>
    </citation>
    <scope>NUCLEOTIDE SEQUENCE [LARGE SCALE GENOMIC DNA]</scope>
    <source>
        <strain evidence="11 12">DSM 6958</strain>
    </source>
</reference>
<protein>
    <submittedName>
        <fullName evidence="11">Carboxypeptidase S</fullName>
    </submittedName>
</protein>
<keyword evidence="3 7" id="KW-0479">Metal-binding</keyword>
<feature type="binding site" evidence="7">
    <location>
        <position position="213"/>
    </location>
    <ligand>
        <name>Zn(2+)</name>
        <dbReference type="ChEBI" id="CHEBI:29105"/>
        <label>1</label>
    </ligand>
</feature>
<keyword evidence="9" id="KW-0472">Membrane</keyword>
<dbReference type="InterPro" id="IPR002933">
    <property type="entry name" value="Peptidase_M20"/>
</dbReference>
<dbReference type="OrthoDB" id="3064516at2759"/>
<dbReference type="InterPro" id="IPR047177">
    <property type="entry name" value="Pept_M20A"/>
</dbReference>
<keyword evidence="2" id="KW-0645">Protease</keyword>
<feature type="binding site" evidence="7">
    <location>
        <position position="276"/>
    </location>
    <ligand>
        <name>Zn(2+)</name>
        <dbReference type="ChEBI" id="CHEBI:29105"/>
        <label>2</label>
    </ligand>
</feature>
<keyword evidence="12" id="KW-1185">Reference proteome</keyword>
<organism evidence="11 12">
    <name type="scientific">Nadsonia fulvescens var. elongata DSM 6958</name>
    <dbReference type="NCBI Taxonomy" id="857566"/>
    <lineage>
        <taxon>Eukaryota</taxon>
        <taxon>Fungi</taxon>
        <taxon>Dikarya</taxon>
        <taxon>Ascomycota</taxon>
        <taxon>Saccharomycotina</taxon>
        <taxon>Dipodascomycetes</taxon>
        <taxon>Dipodascales</taxon>
        <taxon>Dipodascales incertae sedis</taxon>
        <taxon>Nadsonia</taxon>
    </lineage>
</organism>
<feature type="transmembrane region" description="Helical" evidence="9">
    <location>
        <begin position="36"/>
        <end position="54"/>
    </location>
</feature>
<keyword evidence="5 7" id="KW-0862">Zinc</keyword>
<feature type="binding site" evidence="7">
    <location>
        <position position="558"/>
    </location>
    <ligand>
        <name>Zn(2+)</name>
        <dbReference type="ChEBI" id="CHEBI:29105"/>
        <label>1</label>
    </ligand>
</feature>
<evidence type="ECO:0000256" key="4">
    <source>
        <dbReference type="ARBA" id="ARBA00022801"/>
    </source>
</evidence>
<dbReference type="EMBL" id="KV454406">
    <property type="protein sequence ID" value="ODQ67969.1"/>
    <property type="molecule type" value="Genomic_DNA"/>
</dbReference>
<dbReference type="GO" id="GO:0051603">
    <property type="term" value="P:proteolysis involved in protein catabolic process"/>
    <property type="evidence" value="ECO:0007669"/>
    <property type="project" value="EnsemblFungi"/>
</dbReference>
<dbReference type="InterPro" id="IPR001261">
    <property type="entry name" value="ArgE/DapE_CS"/>
</dbReference>
<dbReference type="PANTHER" id="PTHR45962">
    <property type="entry name" value="N-FATTY-ACYL-AMINO ACID SYNTHASE/HYDROLASE PM20D1"/>
    <property type="match status" value="1"/>
</dbReference>
<evidence type="ECO:0000256" key="1">
    <source>
        <dbReference type="ARBA" id="ARBA00006247"/>
    </source>
</evidence>
<dbReference type="GO" id="GO:0004181">
    <property type="term" value="F:metallocarboxypeptidase activity"/>
    <property type="evidence" value="ECO:0007669"/>
    <property type="project" value="InterPro"/>
</dbReference>
<evidence type="ECO:0000256" key="6">
    <source>
        <dbReference type="PIRSR" id="PIRSR037217-1"/>
    </source>
</evidence>
<evidence type="ECO:0000256" key="7">
    <source>
        <dbReference type="PIRSR" id="PIRSR037217-2"/>
    </source>
</evidence>
<dbReference type="InterPro" id="IPR036264">
    <property type="entry name" value="Bact_exopeptidase_dim_dom"/>
</dbReference>
<feature type="domain" description="Peptidase M20 dimerisation" evidence="10">
    <location>
        <begin position="295"/>
        <end position="447"/>
    </location>
</feature>
<dbReference type="PIRSF" id="PIRSF037217">
    <property type="entry name" value="Carboxypeptidase_S"/>
    <property type="match status" value="1"/>
</dbReference>
<dbReference type="InterPro" id="IPR017141">
    <property type="entry name" value="Pept_M20_carboxypep"/>
</dbReference>
<dbReference type="InterPro" id="IPR011650">
    <property type="entry name" value="Peptidase_M20_dimer"/>
</dbReference>
<accession>A0A1E3PRD7</accession>
<dbReference type="STRING" id="857566.A0A1E3PRD7"/>
<feature type="binding site" evidence="7">
    <location>
        <position position="178"/>
    </location>
    <ligand>
        <name>Zn(2+)</name>
        <dbReference type="ChEBI" id="CHEBI:29105"/>
        <label>2</label>
    </ligand>
</feature>
<keyword evidence="9" id="KW-1133">Transmembrane helix</keyword>
<evidence type="ECO:0000259" key="10">
    <source>
        <dbReference type="Pfam" id="PF07687"/>
    </source>
</evidence>
<feature type="region of interest" description="Disordered" evidence="8">
    <location>
        <begin position="1"/>
        <end position="27"/>
    </location>
</feature>
<evidence type="ECO:0000313" key="12">
    <source>
        <dbReference type="Proteomes" id="UP000095009"/>
    </source>
</evidence>
<keyword evidence="4" id="KW-0378">Hydrolase</keyword>
<dbReference type="GO" id="GO:0000328">
    <property type="term" value="C:fungal-type vacuole lumen"/>
    <property type="evidence" value="ECO:0007669"/>
    <property type="project" value="EnsemblFungi"/>
</dbReference>
<evidence type="ECO:0000256" key="3">
    <source>
        <dbReference type="ARBA" id="ARBA00022723"/>
    </source>
</evidence>
<dbReference type="PROSITE" id="PS00758">
    <property type="entry name" value="ARGE_DAPE_CPG2_1"/>
    <property type="match status" value="1"/>
</dbReference>
<dbReference type="AlphaFoldDB" id="A0A1E3PRD7"/>
<dbReference type="SUPFAM" id="SSF55031">
    <property type="entry name" value="Bacterial exopeptidase dimerisation domain"/>
    <property type="match status" value="1"/>
</dbReference>
<dbReference type="CDD" id="cd05674">
    <property type="entry name" value="M20_yscS"/>
    <property type="match status" value="1"/>
</dbReference>
<evidence type="ECO:0000256" key="2">
    <source>
        <dbReference type="ARBA" id="ARBA00022670"/>
    </source>
</evidence>
<sequence>MANSGDSPSDPLLPVREANTPSSTPSIFSKENRRKLIKLVLVLAAVTIAVFAFIPHKKDHHGKNGDQKDWCPGHEIIRPSSYLNNNSYLDVLKTEKFQKASLKKFSGAIQIPTESYDNLKPVGEDARWNIFYKFSAYLKETFPVVYKNLKFDRVNTHGLVYTWEGSNKDLKPLLLMSHQDVVPVLGDTLDKWDYPPYAAEYDGKYVHGRGTVDTKNSLIAILEATEHLISKGFEPERSVVIAYGFDEEISGRNGGRNIGKHLLEKYGEDSFFAVLDEGNAGVIVKDGISLALPATGEKGYFDAAINLATPGGHSSIPPPHTSIGIMSELIVEIDSTPYTPIFTPVNPFFVQMQCLAKHSSKLSNKVRDAILDSEHDAKSNEIAIEYIQRELDTRFLVQTTQATDIIKGGIKANALPESVTAVVNHRISIESSVNATQEKLIGNIAKIAELHNLDFEAFGVPIITKNNGVNGIFNLTLFGPALEPAPVSPTQGLSWDILAGTIRHIFEDYTTPIENGSKEIIVGSSIMTGNTDTRWMWPLTRNIYRYLPFKATAAFNMHTVNEKLEFEAHIDSIAFYTEYIQNVDAARE</sequence>
<evidence type="ECO:0000256" key="8">
    <source>
        <dbReference type="SAM" id="MobiDB-lite"/>
    </source>
</evidence>